<dbReference type="Gene3D" id="3.40.630.30">
    <property type="match status" value="1"/>
</dbReference>
<evidence type="ECO:0000259" key="1">
    <source>
        <dbReference type="Pfam" id="PF13508"/>
    </source>
</evidence>
<evidence type="ECO:0000313" key="2">
    <source>
        <dbReference type="EMBL" id="XDS46431.1"/>
    </source>
</evidence>
<dbReference type="Pfam" id="PF13508">
    <property type="entry name" value="Acetyltransf_7"/>
    <property type="match status" value="1"/>
</dbReference>
<name>A0AB39UHW3_9BIFI</name>
<dbReference type="PANTHER" id="PTHR42791">
    <property type="entry name" value="GNAT FAMILY ACETYLTRANSFERASE"/>
    <property type="match status" value="1"/>
</dbReference>
<sequence>MMGGMSETPQQSTVKYRLAKHSELGDIADLAAASFVDYPFFSFVFRDAFSGEAEYLKFIRSLLLMYIRAIARRNDCLVGVLDGSIVSVALMQNPKNRRPGLLNYIVSGGWRLPWHVGLGRILDFRRISDDTDKDCFIRYPKAWYVELLAVQSRHRGQRLGSRMIQDCMVPYVRSHGGKTITLITNTEPNRRFYVGNGFTEFLSQMVERNGVTVGNWSYCMNLDD</sequence>
<dbReference type="InterPro" id="IPR052523">
    <property type="entry name" value="Trichothecene_AcTrans"/>
</dbReference>
<gene>
    <name evidence="4" type="ORF">QN062_06275</name>
    <name evidence="3" type="ORF">QN216_00470</name>
    <name evidence="2" type="ORF">QN217_09975</name>
</gene>
<reference evidence="3" key="1">
    <citation type="submission" date="2023-07" db="EMBL/GenBank/DDBJ databases">
        <title>Bifidobacterium aquikefiriaerophilum sp. nov. and Bifidobacterium eccum sp. nov., isolated from water kefir.</title>
        <authorList>
            <person name="Breselge S."/>
            <person name="Bellassi P."/>
            <person name="Barcenilla C."/>
            <person name="Alvarez-Ordonez A."/>
            <person name="Morelli L."/>
            <person name="Cotter P.D."/>
        </authorList>
    </citation>
    <scope>NUCLEOTIDE SEQUENCE</scope>
    <source>
        <strain evidence="4">WK012_4_13</strain>
        <strain evidence="3">WK013_4_14</strain>
        <strain evidence="2">WK048_4_13</strain>
    </source>
</reference>
<protein>
    <submittedName>
        <fullName evidence="3">GNAT family N-acetyltransferase</fullName>
        <ecNumber evidence="3">2.3.1.-</ecNumber>
    </submittedName>
</protein>
<dbReference type="GO" id="GO:0016747">
    <property type="term" value="F:acyltransferase activity, transferring groups other than amino-acyl groups"/>
    <property type="evidence" value="ECO:0007669"/>
    <property type="project" value="InterPro"/>
</dbReference>
<accession>A0AB39UHW3</accession>
<dbReference type="EMBL" id="CP129675">
    <property type="protein sequence ID" value="XDS46431.1"/>
    <property type="molecule type" value="Genomic_DNA"/>
</dbReference>
<dbReference type="RefSeq" id="WP_369340987.1">
    <property type="nucleotide sequence ID" value="NZ_CP129675.1"/>
</dbReference>
<evidence type="ECO:0000313" key="3">
    <source>
        <dbReference type="EMBL" id="XDS48788.1"/>
    </source>
</evidence>
<feature type="domain" description="N-acetyltransferase" evidence="1">
    <location>
        <begin position="135"/>
        <end position="200"/>
    </location>
</feature>
<dbReference type="EMBL" id="CP129683">
    <property type="protein sequence ID" value="XDS50015.1"/>
    <property type="molecule type" value="Genomic_DNA"/>
</dbReference>
<proteinExistence type="predicted"/>
<dbReference type="SUPFAM" id="SSF55729">
    <property type="entry name" value="Acyl-CoA N-acyltransferases (Nat)"/>
    <property type="match status" value="1"/>
</dbReference>
<dbReference type="InterPro" id="IPR000182">
    <property type="entry name" value="GNAT_dom"/>
</dbReference>
<dbReference type="EMBL" id="CP129682">
    <property type="protein sequence ID" value="XDS48788.1"/>
    <property type="molecule type" value="Genomic_DNA"/>
</dbReference>
<evidence type="ECO:0000313" key="4">
    <source>
        <dbReference type="EMBL" id="XDS50015.1"/>
    </source>
</evidence>
<dbReference type="InterPro" id="IPR016181">
    <property type="entry name" value="Acyl_CoA_acyltransferase"/>
</dbReference>
<organism evidence="3">
    <name type="scientific">Bifidobacterium fermentum</name>
    <dbReference type="NCBI Taxonomy" id="3059035"/>
    <lineage>
        <taxon>Bacteria</taxon>
        <taxon>Bacillati</taxon>
        <taxon>Actinomycetota</taxon>
        <taxon>Actinomycetes</taxon>
        <taxon>Bifidobacteriales</taxon>
        <taxon>Bifidobacteriaceae</taxon>
        <taxon>Bifidobacterium</taxon>
    </lineage>
</organism>
<keyword evidence="3" id="KW-0808">Transferase</keyword>
<keyword evidence="3" id="KW-0012">Acyltransferase</keyword>
<dbReference type="PANTHER" id="PTHR42791:SF1">
    <property type="entry name" value="N-ACETYLTRANSFERASE DOMAIN-CONTAINING PROTEIN"/>
    <property type="match status" value="1"/>
</dbReference>
<dbReference type="EC" id="2.3.1.-" evidence="3"/>
<dbReference type="CDD" id="cd04301">
    <property type="entry name" value="NAT_SF"/>
    <property type="match status" value="1"/>
</dbReference>
<dbReference type="AlphaFoldDB" id="A0AB39UHW3"/>
<dbReference type="KEGG" id="bfk:QN062_06275"/>